<reference evidence="2 3" key="1">
    <citation type="submission" date="2020-07" db="EMBL/GenBank/DDBJ databases">
        <authorList>
            <person name="Feng X."/>
        </authorList>
    </citation>
    <scope>NUCLEOTIDE SEQUENCE [LARGE SCALE GENOMIC DNA]</scope>
    <source>
        <strain evidence="2 3">JCM31066</strain>
    </source>
</reference>
<protein>
    <submittedName>
        <fullName evidence="2">Uncharacterized protein</fullName>
    </submittedName>
</protein>
<dbReference type="Proteomes" id="UP000546464">
    <property type="component" value="Unassembled WGS sequence"/>
</dbReference>
<proteinExistence type="predicted"/>
<accession>A0A842HHB3</accession>
<feature type="compositionally biased region" description="Low complexity" evidence="1">
    <location>
        <begin position="175"/>
        <end position="184"/>
    </location>
</feature>
<dbReference type="EMBL" id="JACHVB010000035">
    <property type="protein sequence ID" value="MBC2594954.1"/>
    <property type="molecule type" value="Genomic_DNA"/>
</dbReference>
<dbReference type="RefSeq" id="WP_185675920.1">
    <property type="nucleotide sequence ID" value="NZ_JACHVB010000035.1"/>
</dbReference>
<dbReference type="AlphaFoldDB" id="A0A842HHB3"/>
<evidence type="ECO:0000313" key="3">
    <source>
        <dbReference type="Proteomes" id="UP000546464"/>
    </source>
</evidence>
<feature type="region of interest" description="Disordered" evidence="1">
    <location>
        <begin position="149"/>
        <end position="201"/>
    </location>
</feature>
<comment type="caution">
    <text evidence="2">The sequence shown here is derived from an EMBL/GenBank/DDBJ whole genome shotgun (WGS) entry which is preliminary data.</text>
</comment>
<evidence type="ECO:0000313" key="2">
    <source>
        <dbReference type="EMBL" id="MBC2594954.1"/>
    </source>
</evidence>
<keyword evidence="3" id="KW-1185">Reference proteome</keyword>
<feature type="compositionally biased region" description="Basic and acidic residues" evidence="1">
    <location>
        <begin position="187"/>
        <end position="201"/>
    </location>
</feature>
<sequence length="201" mass="22216">MKIILKILNETITHRQFRKLDGLRKELYPFKADQKLRCYTHELASDSPEKLQAEIDSIVNNTNGAKISLVVDKDAFHALTAQPRKATGEWSRPSYGRLPKDQLVDMCKSLGIEVDGRNTDSSMRKLLDIYYDAQEHLINAYDLPKAEAEVEPKTAAASDQEADKAPEADVETDAQAEAGEGTAPEAEDAKAEEGDSPKAEA</sequence>
<name>A0A842HHB3_9BACT</name>
<gene>
    <name evidence="2" type="ORF">H5P28_11865</name>
</gene>
<evidence type="ECO:0000256" key="1">
    <source>
        <dbReference type="SAM" id="MobiDB-lite"/>
    </source>
</evidence>
<organism evidence="2 3">
    <name type="scientific">Ruficoccus amylovorans</name>
    <dbReference type="NCBI Taxonomy" id="1804625"/>
    <lineage>
        <taxon>Bacteria</taxon>
        <taxon>Pseudomonadati</taxon>
        <taxon>Verrucomicrobiota</taxon>
        <taxon>Opitutia</taxon>
        <taxon>Puniceicoccales</taxon>
        <taxon>Cerasicoccaceae</taxon>
        <taxon>Ruficoccus</taxon>
    </lineage>
</organism>